<evidence type="ECO:0000256" key="3">
    <source>
        <dbReference type="ARBA" id="ARBA00022737"/>
    </source>
</evidence>
<dbReference type="EMBL" id="LAJX01000004">
    <property type="protein sequence ID" value="KJV08058.1"/>
    <property type="molecule type" value="Genomic_DNA"/>
</dbReference>
<name>A0A0F3INC7_9GAMM</name>
<dbReference type="OrthoDB" id="223957at2"/>
<evidence type="ECO:0000313" key="6">
    <source>
        <dbReference type="Proteomes" id="UP000033684"/>
    </source>
</evidence>
<keyword evidence="3" id="KW-0677">Repeat</keyword>
<keyword evidence="2" id="KW-0964">Secreted</keyword>
<dbReference type="AlphaFoldDB" id="A0A0F3INC7"/>
<accession>A0A0F3INC7</accession>
<comment type="caution">
    <text evidence="5">The sequence shown here is derived from an EMBL/GenBank/DDBJ whole genome shotgun (WGS) entry which is preliminary data.</text>
</comment>
<feature type="domain" description="Peptidase M10 serralysin C-terminal" evidence="4">
    <location>
        <begin position="14"/>
        <end position="99"/>
    </location>
</feature>
<proteinExistence type="predicted"/>
<comment type="subcellular location">
    <subcellularLocation>
        <location evidence="1">Secreted</location>
    </subcellularLocation>
</comment>
<dbReference type="InterPro" id="IPR011049">
    <property type="entry name" value="Serralysin-like_metalloprot_C"/>
</dbReference>
<sequence length="101" mass="11684">MEAGTIFFSFTEIKTGYDTITDFHRGDDIIDLYNIDANNHTYDGNNKFTYIGKGDFYAEGQIIFNPDTHYLLLNIDDNFDTAEIIIKVLGVTEMNQFDFYL</sequence>
<keyword evidence="6" id="KW-1185">Reference proteome</keyword>
<dbReference type="Gene3D" id="2.150.10.10">
    <property type="entry name" value="Serralysin-like metalloprotease, C-terminal"/>
    <property type="match status" value="1"/>
</dbReference>
<reference evidence="5 6" key="2">
    <citation type="journal article" date="2016" name="Microb. Ecol.">
        <title>Genome Characteristics of a Novel Type I Methanotroph (Sn10-6) Isolated from a Flooded Indian Rice Field.</title>
        <authorList>
            <person name="Rahalkar M.C."/>
            <person name="Pandit P.S."/>
            <person name="Dhakephalkar P.K."/>
            <person name="Pore S."/>
            <person name="Arora P."/>
            <person name="Kapse N."/>
        </authorList>
    </citation>
    <scope>NUCLEOTIDE SEQUENCE [LARGE SCALE GENOMIC DNA]</scope>
    <source>
        <strain evidence="5 6">Sn10-6</strain>
    </source>
</reference>
<evidence type="ECO:0000259" key="4">
    <source>
        <dbReference type="Pfam" id="PF08548"/>
    </source>
</evidence>
<dbReference type="GO" id="GO:0005615">
    <property type="term" value="C:extracellular space"/>
    <property type="evidence" value="ECO:0007669"/>
    <property type="project" value="InterPro"/>
</dbReference>
<dbReference type="SUPFAM" id="SSF51120">
    <property type="entry name" value="beta-Roll"/>
    <property type="match status" value="1"/>
</dbReference>
<dbReference type="GO" id="GO:0005509">
    <property type="term" value="F:calcium ion binding"/>
    <property type="evidence" value="ECO:0007669"/>
    <property type="project" value="InterPro"/>
</dbReference>
<evidence type="ECO:0000313" key="5">
    <source>
        <dbReference type="EMBL" id="KJV08058.1"/>
    </source>
</evidence>
<evidence type="ECO:0000256" key="2">
    <source>
        <dbReference type="ARBA" id="ARBA00022525"/>
    </source>
</evidence>
<dbReference type="InterPro" id="IPR013858">
    <property type="entry name" value="Peptidase_M10B_C"/>
</dbReference>
<reference evidence="6" key="1">
    <citation type="submission" date="2015-03" db="EMBL/GenBank/DDBJ databases">
        <title>Draft genome sequence of a novel methanotroph (Sn10-6) isolated from flooded ricefield rhizosphere in India.</title>
        <authorList>
            <person name="Pandit P.S."/>
            <person name="Pore S.D."/>
            <person name="Arora P."/>
            <person name="Kapse N.G."/>
            <person name="Dhakephalkar P.K."/>
            <person name="Rahalkar M.C."/>
        </authorList>
    </citation>
    <scope>NUCLEOTIDE SEQUENCE [LARGE SCALE GENOMIC DNA]</scope>
    <source>
        <strain evidence="6">Sn10-6</strain>
    </source>
</reference>
<dbReference type="Pfam" id="PF08548">
    <property type="entry name" value="Peptidase_M10_C"/>
    <property type="match status" value="1"/>
</dbReference>
<gene>
    <name evidence="5" type="ORF">VZ94_00410</name>
</gene>
<dbReference type="Proteomes" id="UP000033684">
    <property type="component" value="Unassembled WGS sequence"/>
</dbReference>
<evidence type="ECO:0000256" key="1">
    <source>
        <dbReference type="ARBA" id="ARBA00004613"/>
    </source>
</evidence>
<organism evidence="5 6">
    <name type="scientific">Methylocucumis oryzae</name>
    <dbReference type="NCBI Taxonomy" id="1632867"/>
    <lineage>
        <taxon>Bacteria</taxon>
        <taxon>Pseudomonadati</taxon>
        <taxon>Pseudomonadota</taxon>
        <taxon>Gammaproteobacteria</taxon>
        <taxon>Methylococcales</taxon>
        <taxon>Methylococcaceae</taxon>
        <taxon>Methylocucumis</taxon>
    </lineage>
</organism>
<dbReference type="RefSeq" id="WP_045777697.1">
    <property type="nucleotide sequence ID" value="NZ_LAJX01000004.1"/>
</dbReference>
<protein>
    <recommendedName>
        <fullName evidence="4">Peptidase M10 serralysin C-terminal domain-containing protein</fullName>
    </recommendedName>
</protein>